<evidence type="ECO:0000313" key="2">
    <source>
        <dbReference type="EMBL" id="KAK1749233.1"/>
    </source>
</evidence>
<feature type="region of interest" description="Disordered" evidence="1">
    <location>
        <begin position="1"/>
        <end position="41"/>
    </location>
</feature>
<organism evidence="2 3">
    <name type="scientific">Skeletonema marinoi</name>
    <dbReference type="NCBI Taxonomy" id="267567"/>
    <lineage>
        <taxon>Eukaryota</taxon>
        <taxon>Sar</taxon>
        <taxon>Stramenopiles</taxon>
        <taxon>Ochrophyta</taxon>
        <taxon>Bacillariophyta</taxon>
        <taxon>Coscinodiscophyceae</taxon>
        <taxon>Thalassiosirophycidae</taxon>
        <taxon>Thalassiosirales</taxon>
        <taxon>Skeletonemataceae</taxon>
        <taxon>Skeletonema</taxon>
        <taxon>Skeletonema marinoi-dohrnii complex</taxon>
    </lineage>
</organism>
<protein>
    <submittedName>
        <fullName evidence="2">Uncharacterized protein</fullName>
    </submittedName>
</protein>
<keyword evidence="3" id="KW-1185">Reference proteome</keyword>
<evidence type="ECO:0000256" key="1">
    <source>
        <dbReference type="SAM" id="MobiDB-lite"/>
    </source>
</evidence>
<reference evidence="2" key="1">
    <citation type="submission" date="2023-06" db="EMBL/GenBank/DDBJ databases">
        <title>Survivors Of The Sea: Transcriptome response of Skeletonema marinoi to long-term dormancy.</title>
        <authorList>
            <person name="Pinder M.I.M."/>
            <person name="Kourtchenko O."/>
            <person name="Robertson E.K."/>
            <person name="Larsson T."/>
            <person name="Maumus F."/>
            <person name="Osuna-Cruz C.M."/>
            <person name="Vancaester E."/>
            <person name="Stenow R."/>
            <person name="Vandepoele K."/>
            <person name="Ploug H."/>
            <person name="Bruchert V."/>
            <person name="Godhe A."/>
            <person name="Topel M."/>
        </authorList>
    </citation>
    <scope>NUCLEOTIDE SEQUENCE</scope>
    <source>
        <strain evidence="2">R05AC</strain>
    </source>
</reference>
<feature type="compositionally biased region" description="Basic and acidic residues" evidence="1">
    <location>
        <begin position="28"/>
        <end position="41"/>
    </location>
</feature>
<gene>
    <name evidence="2" type="ORF">QTG54_001172</name>
</gene>
<evidence type="ECO:0000313" key="3">
    <source>
        <dbReference type="Proteomes" id="UP001224775"/>
    </source>
</evidence>
<sequence length="282" mass="31229">MTKPTEEAVIFKSHKQEKAKQAATSRSSQHEPIKEVKEQDDVKGRVRSINRIFSRISIVPSAKSGLPAQVSVDTKRHLTLTPRPRTANSLVSKVFSPESANGVVITSTRTMEDKNFDQSTTVFRLQSEEGVVITSTRKVDELREDAFAKSNSTLMTVSSHEDSNYCGAKNRSQLQNDALLLASAKQAVGPARAKDKDYARNTSTPNTFIVADDKKTSGTNKESDLIDEEDREASIFRRIGGAVDACSMRLCFERDEEQFIVIVPEGYFVDDDVSSLSGLSRF</sequence>
<dbReference type="EMBL" id="JATAAI010000001">
    <property type="protein sequence ID" value="KAK1749233.1"/>
    <property type="molecule type" value="Genomic_DNA"/>
</dbReference>
<feature type="region of interest" description="Disordered" evidence="1">
    <location>
        <begin position="192"/>
        <end position="223"/>
    </location>
</feature>
<name>A0AAD9DL00_9STRA</name>
<dbReference type="Proteomes" id="UP001224775">
    <property type="component" value="Unassembled WGS sequence"/>
</dbReference>
<accession>A0AAD9DL00</accession>
<comment type="caution">
    <text evidence="2">The sequence shown here is derived from an EMBL/GenBank/DDBJ whole genome shotgun (WGS) entry which is preliminary data.</text>
</comment>
<feature type="compositionally biased region" description="Basic and acidic residues" evidence="1">
    <location>
        <begin position="211"/>
        <end position="223"/>
    </location>
</feature>
<dbReference type="AlphaFoldDB" id="A0AAD9DL00"/>
<proteinExistence type="predicted"/>